<dbReference type="KEGG" id="vg:63027193"/>
<proteinExistence type="predicted"/>
<dbReference type="RefSeq" id="YP_010002642.1">
    <property type="nucleotide sequence ID" value="NC_053246.1"/>
</dbReference>
<accession>A0A7T1KSC1</accession>
<evidence type="ECO:0000313" key="1">
    <source>
        <dbReference type="EMBL" id="QPO17159.1"/>
    </source>
</evidence>
<sequence length="67" mass="7361">MPDNGNHQTYAADAWARVRGALAGLTYTADPRCLSTSTVVDSATLEAWAERYQHVVEMRHIEAGVTQ</sequence>
<gene>
    <name evidence="1" type="primary">81</name>
    <name evidence="1" type="ORF">SEA_LILBEANIE_81</name>
</gene>
<name>A0A7T1KSC1_9CAUD</name>
<protein>
    <submittedName>
        <fullName evidence="1">Uncharacterized protein</fullName>
    </submittedName>
</protein>
<keyword evidence="2" id="KW-1185">Reference proteome</keyword>
<evidence type="ECO:0000313" key="2">
    <source>
        <dbReference type="Proteomes" id="UP000594820"/>
    </source>
</evidence>
<organism evidence="1 2">
    <name type="scientific">Gordonia phage Lilbeanie</name>
    <dbReference type="NCBI Taxonomy" id="2794947"/>
    <lineage>
        <taxon>Viruses</taxon>
        <taxon>Duplodnaviria</taxon>
        <taxon>Heunggongvirae</taxon>
        <taxon>Uroviricota</taxon>
        <taxon>Caudoviricetes</taxon>
        <taxon>Stackebrandtviridae</taxon>
        <taxon>Lilbeanievirus</taxon>
        <taxon>Lilbeanievirus lilbeanie</taxon>
    </lineage>
</organism>
<dbReference type="Proteomes" id="UP000594820">
    <property type="component" value="Segment"/>
</dbReference>
<reference evidence="1 2" key="1">
    <citation type="submission" date="2020-12" db="EMBL/GenBank/DDBJ databases">
        <authorList>
            <person name="Mahalingham V.A."/>
            <person name="Abad L.A."/>
            <person name="Dennis E.A."/>
            <person name="Alston T.C."/>
            <person name="Buckley J.R."/>
            <person name="Cao N.T."/>
            <person name="Cole K.B."/>
            <person name="Davis H.C."/>
            <person name="Fisher D.E."/>
            <person name="Jennings A.R."/>
            <person name="Litwin A.R."/>
            <person name="McCartney J.B."/>
            <person name="Mitchell K.E."/>
            <person name="Nasser J.B."/>
            <person name="Paudel P."/>
            <person name="Richoux S.A."/>
            <person name="Sisung K.L."/>
            <person name="Smith M.L."/>
            <person name="Sonnier C.R."/>
            <person name="Underwood K.G."/>
            <person name="Hunter C.W."/>
            <person name="Gottschalck B.A."/>
            <person name="Wiggina Z.F."/>
            <person name="Spears T.J."/>
            <person name="Hancock A.M."/>
            <person name="Gissendanner C.R."/>
            <person name="Findley A.M."/>
            <person name="Garlena R.A."/>
            <person name="Russell D.A."/>
            <person name="Jacobs-Sera D."/>
            <person name="Hatfull G.F."/>
        </authorList>
    </citation>
    <scope>NUCLEOTIDE SEQUENCE [LARGE SCALE GENOMIC DNA]</scope>
</reference>
<dbReference type="EMBL" id="MW314850">
    <property type="protein sequence ID" value="QPO17159.1"/>
    <property type="molecule type" value="Genomic_DNA"/>
</dbReference>
<dbReference type="GeneID" id="63027193"/>